<evidence type="ECO:0000256" key="7">
    <source>
        <dbReference type="SAM" id="SignalP"/>
    </source>
</evidence>
<accession>A0A2U3E041</accession>
<evidence type="ECO:0000256" key="5">
    <source>
        <dbReference type="ARBA" id="ARBA00023242"/>
    </source>
</evidence>
<feature type="compositionally biased region" description="Low complexity" evidence="6">
    <location>
        <begin position="570"/>
        <end position="589"/>
    </location>
</feature>
<comment type="caution">
    <text evidence="9">The sequence shown here is derived from an EMBL/GenBank/DDBJ whole genome shotgun (WGS) entry which is preliminary data.</text>
</comment>
<feature type="region of interest" description="Disordered" evidence="6">
    <location>
        <begin position="398"/>
        <end position="440"/>
    </location>
</feature>
<reference evidence="9 10" key="1">
    <citation type="journal article" date="2016" name="Front. Microbiol.">
        <title>Genome and transcriptome sequences reveal the specific parasitism of the nematophagous Purpureocillium lilacinum 36-1.</title>
        <authorList>
            <person name="Xie J."/>
            <person name="Li S."/>
            <person name="Mo C."/>
            <person name="Xiao X."/>
            <person name="Peng D."/>
            <person name="Wang G."/>
            <person name="Xiao Y."/>
        </authorList>
    </citation>
    <scope>NUCLEOTIDE SEQUENCE [LARGE SCALE GENOMIC DNA]</scope>
    <source>
        <strain evidence="9 10">36-1</strain>
    </source>
</reference>
<dbReference type="AlphaFoldDB" id="A0A2U3E041"/>
<feature type="signal peptide" evidence="7">
    <location>
        <begin position="1"/>
        <end position="18"/>
    </location>
</feature>
<evidence type="ECO:0000256" key="2">
    <source>
        <dbReference type="ARBA" id="ARBA00022969"/>
    </source>
</evidence>
<evidence type="ECO:0000256" key="4">
    <source>
        <dbReference type="ARBA" id="ARBA00023163"/>
    </source>
</evidence>
<sequence>MGLGGAMLLALALASTRCASVSQLGAHGSRKCGATGHNVRSGTYTCTHSTEVFMSTPLGILGRRNADTTRPAPSGFGCQPSRPAGQPSRPPTTLANLPWIKELVRALASSPLQPRPGLATASRTCTGQISPTSPAPDNLLLIGCGDQPTQPCHPGSLINHVLLRRSAVLGPAARWGSHLPIPNEFHVPYAPFASCKGGSWDCLMRNNRTADGMLLGQLCPPVPTQSRAGDTTRLGSRRLCPDWSTAYHIESPSPSFWGRHVASRLPDPSLNQTIYVGAPPPGCQTRPDADSTARQGYSTEIAPFGLGHPRRRPATRERNLSGQPAHPVPSFSTRTQTDVFSFWNLEPSSTVPPIPGVQVSYLLATATRALSDLGLAGSLARGRVACLLACPPACHLPGRPLRRRRRAASSPTTPRKGHHHPRPQDRAARGGRPIQVRGREGSTADCRLIIRAGGIRGGSTHTHTHLAGGPHDGSLVLSGTPFLANSRSIRPSFPEDDDQLETVQGAHHASLCLRVSAWACKLDQRSRPDLTMAGNAGNYLDLPFLQPGRHASTFQYLGGGELPLAADDPQQSPQQQHLHHQQQQQQQQQQHYKFQGDPQRQLTLRQAPMHARVAIGKEKGASFGLLREKIQTELPRCWVLTKPDRKPIDPPPIVQLLDKRHDGKSGLYDSPYLFMTSMLVPETYGEASNDQDVPSNYLVGSLASSIHRLRDTDNVEGGFFVFGDLSVKREGRFRLLFTLYERDHHSSMPSFNYVSELVTNVFTVYPTKLFPGMADSTPLTRTFSDQGVKVRLRKDSSGMAARKRNRSATEATDNYLERQPKRSSYDRDLPLSSSNYSLSTDLSHMDPMGGSHGVVSSAPPSDFINAPDALSTTRSAGMDLQLSTSGYYFAGPQYY</sequence>
<dbReference type="PANTHER" id="PTHR33572">
    <property type="entry name" value="SPORE DEVELOPMENT REGULATOR VOSA"/>
    <property type="match status" value="1"/>
</dbReference>
<keyword evidence="7" id="KW-0732">Signal</keyword>
<dbReference type="InterPro" id="IPR037525">
    <property type="entry name" value="Velvet_dom"/>
</dbReference>
<feature type="compositionally biased region" description="Basic and acidic residues" evidence="6">
    <location>
        <begin position="815"/>
        <end position="829"/>
    </location>
</feature>
<dbReference type="EMBL" id="LCWV01000017">
    <property type="protein sequence ID" value="PWI67852.1"/>
    <property type="molecule type" value="Genomic_DNA"/>
</dbReference>
<evidence type="ECO:0000259" key="8">
    <source>
        <dbReference type="PROSITE" id="PS51821"/>
    </source>
</evidence>
<keyword evidence="5" id="KW-0539">Nucleus</keyword>
<evidence type="ECO:0000256" key="1">
    <source>
        <dbReference type="ARBA" id="ARBA00004123"/>
    </source>
</evidence>
<evidence type="ECO:0000256" key="3">
    <source>
        <dbReference type="ARBA" id="ARBA00023015"/>
    </source>
</evidence>
<keyword evidence="2" id="KW-0749">Sporulation</keyword>
<feature type="domain" description="Velvet" evidence="8">
    <location>
        <begin position="596"/>
        <end position="793"/>
    </location>
</feature>
<evidence type="ECO:0000313" key="9">
    <source>
        <dbReference type="EMBL" id="PWI67852.1"/>
    </source>
</evidence>
<dbReference type="Pfam" id="PF11754">
    <property type="entry name" value="Velvet"/>
    <property type="match status" value="1"/>
</dbReference>
<organism evidence="9 10">
    <name type="scientific">Purpureocillium lilacinum</name>
    <name type="common">Paecilomyces lilacinus</name>
    <dbReference type="NCBI Taxonomy" id="33203"/>
    <lineage>
        <taxon>Eukaryota</taxon>
        <taxon>Fungi</taxon>
        <taxon>Dikarya</taxon>
        <taxon>Ascomycota</taxon>
        <taxon>Pezizomycotina</taxon>
        <taxon>Sordariomycetes</taxon>
        <taxon>Hypocreomycetidae</taxon>
        <taxon>Hypocreales</taxon>
        <taxon>Ophiocordycipitaceae</taxon>
        <taxon>Purpureocillium</taxon>
    </lineage>
</organism>
<dbReference type="GO" id="GO:0030435">
    <property type="term" value="P:sporulation resulting in formation of a cellular spore"/>
    <property type="evidence" value="ECO:0007669"/>
    <property type="project" value="UniProtKB-KW"/>
</dbReference>
<dbReference type="PANTHER" id="PTHR33572:SF18">
    <property type="entry name" value="SPORE DEVELOPMENT REGULATOR VOSA"/>
    <property type="match status" value="1"/>
</dbReference>
<dbReference type="Proteomes" id="UP000245956">
    <property type="component" value="Unassembled WGS sequence"/>
</dbReference>
<dbReference type="Gene3D" id="2.60.40.3960">
    <property type="entry name" value="Velvet domain"/>
    <property type="match status" value="1"/>
</dbReference>
<evidence type="ECO:0000313" key="10">
    <source>
        <dbReference type="Proteomes" id="UP000245956"/>
    </source>
</evidence>
<dbReference type="InterPro" id="IPR021740">
    <property type="entry name" value="Velvet"/>
</dbReference>
<feature type="region of interest" description="Disordered" evidence="6">
    <location>
        <begin position="301"/>
        <end position="332"/>
    </location>
</feature>
<dbReference type="PROSITE" id="PS51821">
    <property type="entry name" value="VELVET"/>
    <property type="match status" value="1"/>
</dbReference>
<dbReference type="InterPro" id="IPR038491">
    <property type="entry name" value="Velvet_dom_sf"/>
</dbReference>
<comment type="subcellular location">
    <subcellularLocation>
        <location evidence="1">Nucleus</location>
    </subcellularLocation>
</comment>
<keyword evidence="4" id="KW-0804">Transcription</keyword>
<protein>
    <recommendedName>
        <fullName evidence="8">Velvet domain-containing protein</fullName>
    </recommendedName>
</protein>
<keyword evidence="3" id="KW-0805">Transcription regulation</keyword>
<name>A0A2U3E041_PURLI</name>
<feature type="chain" id="PRO_5015762393" description="Velvet domain-containing protein" evidence="7">
    <location>
        <begin position="19"/>
        <end position="895"/>
    </location>
</feature>
<feature type="region of interest" description="Disordered" evidence="6">
    <location>
        <begin position="795"/>
        <end position="860"/>
    </location>
</feature>
<gene>
    <name evidence="9" type="ORF">PCL_02773</name>
</gene>
<feature type="region of interest" description="Disordered" evidence="6">
    <location>
        <begin position="70"/>
        <end position="94"/>
    </location>
</feature>
<feature type="compositionally biased region" description="Low complexity" evidence="6">
    <location>
        <begin position="830"/>
        <end position="842"/>
    </location>
</feature>
<proteinExistence type="predicted"/>
<feature type="region of interest" description="Disordered" evidence="6">
    <location>
        <begin position="559"/>
        <end position="589"/>
    </location>
</feature>
<evidence type="ECO:0000256" key="6">
    <source>
        <dbReference type="SAM" id="MobiDB-lite"/>
    </source>
</evidence>
<dbReference type="GO" id="GO:0005634">
    <property type="term" value="C:nucleus"/>
    <property type="evidence" value="ECO:0007669"/>
    <property type="project" value="UniProtKB-SubCell"/>
</dbReference>